<feature type="domain" description="Rap1a immunity protein" evidence="1">
    <location>
        <begin position="25"/>
        <end position="117"/>
    </location>
</feature>
<dbReference type="Proteomes" id="UP000706580">
    <property type="component" value="Unassembled WGS sequence"/>
</dbReference>
<evidence type="ECO:0000313" key="2">
    <source>
        <dbReference type="EMBL" id="MBZ0060137.1"/>
    </source>
</evidence>
<gene>
    <name evidence="2" type="ORF">ITX56_20535</name>
</gene>
<dbReference type="Gene3D" id="1.10.890.40">
    <property type="match status" value="1"/>
</dbReference>
<comment type="caution">
    <text evidence="2">The sequence shown here is derived from an EMBL/GenBank/DDBJ whole genome shotgun (WGS) entry which is preliminary data.</text>
</comment>
<dbReference type="InterPro" id="IPR041238">
    <property type="entry name" value="Rap1a"/>
</dbReference>
<evidence type="ECO:0000313" key="3">
    <source>
        <dbReference type="Proteomes" id="UP000706580"/>
    </source>
</evidence>
<sequence length="118" mass="13269">MNVKYIACFLFGSFLIPAEAKFYDGQQLYQYAQEYKKAEQTSSRTPDNQLQAGVFLGYAASMIDAYGTEGARVFCQPNGKIQTYADVIYKYLNANPDKRVNSAESLVIAAMQDSFRCK</sequence>
<dbReference type="EMBL" id="JADMNK010000014">
    <property type="protein sequence ID" value="MBZ0060137.1"/>
    <property type="molecule type" value="Genomic_DNA"/>
</dbReference>
<reference evidence="2 3" key="1">
    <citation type="submission" date="2020-11" db="EMBL/GenBank/DDBJ databases">
        <title>Draft Genome of Enterobacter sp. strain EMC7.</title>
        <authorList>
            <person name="Barman P."/>
            <person name="Sinha S."/>
            <person name="Sen S."/>
            <person name="Chakraborty R."/>
        </authorList>
    </citation>
    <scope>NUCLEOTIDE SEQUENCE [LARGE SCALE GENOMIC DNA]</scope>
    <source>
        <strain evidence="2 3">EMC7</strain>
    </source>
</reference>
<keyword evidence="3" id="KW-1185">Reference proteome</keyword>
<accession>A0ABS7S0W4</accession>
<name>A0ABS7S0W4_9ENTR</name>
<evidence type="ECO:0000259" key="1">
    <source>
        <dbReference type="Pfam" id="PF18602"/>
    </source>
</evidence>
<dbReference type="RefSeq" id="WP_223075589.1">
    <property type="nucleotide sequence ID" value="NZ_JADMNK010000014.1"/>
</dbReference>
<proteinExistence type="predicted"/>
<dbReference type="Pfam" id="PF18602">
    <property type="entry name" value="Rap1a"/>
    <property type="match status" value="1"/>
</dbReference>
<protein>
    <recommendedName>
        <fullName evidence="1">Rap1a immunity protein domain-containing protein</fullName>
    </recommendedName>
</protein>
<organism evidence="2 3">
    <name type="scientific">Leclercia barmai</name>
    <dbReference type="NCBI Taxonomy" id="2785629"/>
    <lineage>
        <taxon>Bacteria</taxon>
        <taxon>Pseudomonadati</taxon>
        <taxon>Pseudomonadota</taxon>
        <taxon>Gammaproteobacteria</taxon>
        <taxon>Enterobacterales</taxon>
        <taxon>Enterobacteriaceae</taxon>
        <taxon>Leclercia</taxon>
    </lineage>
</organism>